<evidence type="ECO:0000313" key="4">
    <source>
        <dbReference type="Proteomes" id="UP000587527"/>
    </source>
</evidence>
<accession>A0A841BV73</accession>
<dbReference type="CDD" id="cd00113">
    <property type="entry name" value="PLAT"/>
    <property type="match status" value="1"/>
</dbReference>
<dbReference type="PANTHER" id="PTHR31718">
    <property type="entry name" value="PLAT DOMAIN-CONTAINING PROTEIN"/>
    <property type="match status" value="1"/>
</dbReference>
<dbReference type="Pfam" id="PF01477">
    <property type="entry name" value="PLAT"/>
    <property type="match status" value="1"/>
</dbReference>
<dbReference type="EMBL" id="JACHMN010000002">
    <property type="protein sequence ID" value="MBB5870813.1"/>
    <property type="molecule type" value="Genomic_DNA"/>
</dbReference>
<evidence type="ECO:0000256" key="1">
    <source>
        <dbReference type="SAM" id="SignalP"/>
    </source>
</evidence>
<dbReference type="PANTHER" id="PTHR31718:SF60">
    <property type="entry name" value="LIPOXYGENASE HOMOLOGY DOMAIN-CONTAINING PROTEIN 1"/>
    <property type="match status" value="1"/>
</dbReference>
<name>A0A841BV73_9ACTN</name>
<dbReference type="RefSeq" id="WP_184838455.1">
    <property type="nucleotide sequence ID" value="NZ_JACHMN010000002.1"/>
</dbReference>
<dbReference type="Proteomes" id="UP000587527">
    <property type="component" value="Unassembled WGS sequence"/>
</dbReference>
<keyword evidence="4" id="KW-1185">Reference proteome</keyword>
<protein>
    <recommendedName>
        <fullName evidence="2">PLAT domain-containing protein</fullName>
    </recommendedName>
</protein>
<dbReference type="SUPFAM" id="SSF49723">
    <property type="entry name" value="Lipase/lipooxygenase domain (PLAT/LH2 domain)"/>
    <property type="match status" value="1"/>
</dbReference>
<dbReference type="InterPro" id="IPR001024">
    <property type="entry name" value="PLAT/LH2_dom"/>
</dbReference>
<dbReference type="Gene3D" id="2.60.60.20">
    <property type="entry name" value="PLAT/LH2 domain"/>
    <property type="match status" value="1"/>
</dbReference>
<reference evidence="3 4" key="1">
    <citation type="submission" date="2020-08" db="EMBL/GenBank/DDBJ databases">
        <title>Sequencing the genomes of 1000 actinobacteria strains.</title>
        <authorList>
            <person name="Klenk H.-P."/>
        </authorList>
    </citation>
    <scope>NUCLEOTIDE SEQUENCE [LARGE SCALE GENOMIC DNA]</scope>
    <source>
        <strain evidence="3 4">DSM 45362</strain>
    </source>
</reference>
<evidence type="ECO:0000259" key="2">
    <source>
        <dbReference type="PROSITE" id="PS50095"/>
    </source>
</evidence>
<evidence type="ECO:0000313" key="3">
    <source>
        <dbReference type="EMBL" id="MBB5870813.1"/>
    </source>
</evidence>
<dbReference type="AlphaFoldDB" id="A0A841BV73"/>
<gene>
    <name evidence="3" type="ORF">F4553_004192</name>
</gene>
<feature type="signal peptide" evidence="1">
    <location>
        <begin position="1"/>
        <end position="27"/>
    </location>
</feature>
<keyword evidence="1" id="KW-0732">Signal</keyword>
<organism evidence="3 4">
    <name type="scientific">Allocatelliglobosispora scoriae</name>
    <dbReference type="NCBI Taxonomy" id="643052"/>
    <lineage>
        <taxon>Bacteria</taxon>
        <taxon>Bacillati</taxon>
        <taxon>Actinomycetota</taxon>
        <taxon>Actinomycetes</taxon>
        <taxon>Micromonosporales</taxon>
        <taxon>Micromonosporaceae</taxon>
        <taxon>Allocatelliglobosispora</taxon>
    </lineage>
</organism>
<feature type="domain" description="PLAT" evidence="2">
    <location>
        <begin position="45"/>
        <end position="158"/>
    </location>
</feature>
<dbReference type="InterPro" id="IPR036392">
    <property type="entry name" value="PLAT/LH2_dom_sf"/>
</dbReference>
<dbReference type="PROSITE" id="PS50095">
    <property type="entry name" value="PLAT"/>
    <property type="match status" value="1"/>
</dbReference>
<sequence length="158" mass="16640">MKIRALVVATAMAVVGAVAVSGQPASAAPGDTAAPSGGVMTLAGPGYNVTVRTGNLDSAGTDANIYIWAYGNVAVSERKQLDDSRDNFERNSTETFSVTSWPDLGRIDGIGLRKDGAGSEWYPEWVTIQNRVTGATAFCAVYTWYPDAAATNYYSCGN</sequence>
<dbReference type="SMART" id="SM00308">
    <property type="entry name" value="LH2"/>
    <property type="match status" value="1"/>
</dbReference>
<comment type="caution">
    <text evidence="3">The sequence shown here is derived from an EMBL/GenBank/DDBJ whole genome shotgun (WGS) entry which is preliminary data.</text>
</comment>
<proteinExistence type="predicted"/>
<feature type="chain" id="PRO_5032411658" description="PLAT domain-containing protein" evidence="1">
    <location>
        <begin position="28"/>
        <end position="158"/>
    </location>
</feature>